<dbReference type="InterPro" id="IPR003754">
    <property type="entry name" value="4pyrrol_synth_uPrphyn_synth"/>
</dbReference>
<proteinExistence type="predicted"/>
<dbReference type="Proteomes" id="UP000001302">
    <property type="component" value="Chromosome"/>
</dbReference>
<dbReference type="AlphaFoldDB" id="E0TD21"/>
<dbReference type="CDD" id="cd06578">
    <property type="entry name" value="HemD"/>
    <property type="match status" value="1"/>
</dbReference>
<gene>
    <name evidence="2" type="ordered locus">PB2503_03017</name>
</gene>
<reference evidence="3" key="1">
    <citation type="submission" date="2010-08" db="EMBL/GenBank/DDBJ databases">
        <title>Genome sequence of Parvularcula bermudensis HTCC2503.</title>
        <authorList>
            <person name="Kang D.-M."/>
            <person name="Oh H.-M."/>
            <person name="Cho J.-C."/>
        </authorList>
    </citation>
    <scope>NUCLEOTIDE SEQUENCE [LARGE SCALE GENOMIC DNA]</scope>
    <source>
        <strain evidence="3">ATCC BAA-594 / HTCC2503 / KCTC 12087</strain>
    </source>
</reference>
<evidence type="ECO:0000313" key="2">
    <source>
        <dbReference type="EMBL" id="ADM08680.1"/>
    </source>
</evidence>
<dbReference type="eggNOG" id="COG1587">
    <property type="taxonomic scope" value="Bacteria"/>
</dbReference>
<dbReference type="InterPro" id="IPR036108">
    <property type="entry name" value="4pyrrol_syn_uPrphyn_synt_sf"/>
</dbReference>
<reference evidence="2 3" key="2">
    <citation type="journal article" date="2011" name="J. Bacteriol.">
        <title>Complete genome sequence of strain HTCC2503T of Parvularcula bermudensis, the type species of the order "Parvularculales" in the class Alphaproteobacteria.</title>
        <authorList>
            <person name="Oh H.M."/>
            <person name="Kang I."/>
            <person name="Vergin K.L."/>
            <person name="Kang D."/>
            <person name="Rhee K.H."/>
            <person name="Giovannoni S.J."/>
            <person name="Cho J.C."/>
        </authorList>
    </citation>
    <scope>NUCLEOTIDE SEQUENCE [LARGE SCALE GENOMIC DNA]</scope>
    <source>
        <strain evidence="3">ATCC BAA-594 / HTCC2503 / KCTC 12087</strain>
    </source>
</reference>
<dbReference type="KEGG" id="pbr:PB2503_03017"/>
<dbReference type="HOGENOM" id="CLU_011276_10_0_5"/>
<dbReference type="EMBL" id="CP002156">
    <property type="protein sequence ID" value="ADM08680.1"/>
    <property type="molecule type" value="Genomic_DNA"/>
</dbReference>
<accession>E0TD21</accession>
<protein>
    <recommendedName>
        <fullName evidence="1">Tetrapyrrole biosynthesis uroporphyrinogen III synthase domain-containing protein</fullName>
    </recommendedName>
</protein>
<evidence type="ECO:0000313" key="3">
    <source>
        <dbReference type="Proteomes" id="UP000001302"/>
    </source>
</evidence>
<dbReference type="Gene3D" id="3.40.50.10090">
    <property type="match status" value="2"/>
</dbReference>
<dbReference type="Pfam" id="PF02602">
    <property type="entry name" value="HEM4"/>
    <property type="match status" value="1"/>
</dbReference>
<dbReference type="STRING" id="314260.PB2503_03017"/>
<dbReference type="SUPFAM" id="SSF69618">
    <property type="entry name" value="HemD-like"/>
    <property type="match status" value="1"/>
</dbReference>
<dbReference type="RefSeq" id="WP_013299654.1">
    <property type="nucleotide sequence ID" value="NC_014414.1"/>
</dbReference>
<keyword evidence="3" id="KW-1185">Reference proteome</keyword>
<dbReference type="OrthoDB" id="7163809at2"/>
<feature type="domain" description="Tetrapyrrole biosynthesis uroporphyrinogen III synthase" evidence="1">
    <location>
        <begin position="15"/>
        <end position="229"/>
    </location>
</feature>
<sequence>MTVFVTRPEPDATRTVAALASAELKAIPTPLLDIVIADAAAPPLAKGEALVFTSRNGVRAWSATGGALTAPAYAVGTATAEAASEIGLTVADIGGGDVDTLLPVLMAAPATGFLHIRGRHSRGQLVERLAATGRPARGIPLYEAKAATVLPAPLLDALRAGETPHGPCRIALFSPRTATILLRLLDDCLGRISVPAQIFCLSPAVAAALDKDRFAQVVIASEPTLPAFIDSLRSGST</sequence>
<dbReference type="GO" id="GO:0033014">
    <property type="term" value="P:tetrapyrrole biosynthetic process"/>
    <property type="evidence" value="ECO:0007669"/>
    <property type="project" value="InterPro"/>
</dbReference>
<name>E0TD21_PARBH</name>
<evidence type="ECO:0000259" key="1">
    <source>
        <dbReference type="Pfam" id="PF02602"/>
    </source>
</evidence>
<dbReference type="GO" id="GO:0004852">
    <property type="term" value="F:uroporphyrinogen-III synthase activity"/>
    <property type="evidence" value="ECO:0007669"/>
    <property type="project" value="InterPro"/>
</dbReference>
<organism evidence="2 3">
    <name type="scientific">Parvularcula bermudensis (strain ATCC BAA-594 / HTCC2503 / KCTC 12087)</name>
    <dbReference type="NCBI Taxonomy" id="314260"/>
    <lineage>
        <taxon>Bacteria</taxon>
        <taxon>Pseudomonadati</taxon>
        <taxon>Pseudomonadota</taxon>
        <taxon>Alphaproteobacteria</taxon>
        <taxon>Parvularculales</taxon>
        <taxon>Parvularculaceae</taxon>
        <taxon>Parvularcula</taxon>
    </lineage>
</organism>